<gene>
    <name evidence="7" type="ORF">GSOID_T00018782001</name>
</gene>
<dbReference type="SUPFAM" id="SSF51695">
    <property type="entry name" value="PLC-like phosphodiesterases"/>
    <property type="match status" value="1"/>
</dbReference>
<dbReference type="EC" id="3.1.4.46" evidence="2"/>
<feature type="region of interest" description="Disordered" evidence="6">
    <location>
        <begin position="1"/>
        <end position="30"/>
    </location>
</feature>
<evidence type="ECO:0000256" key="4">
    <source>
        <dbReference type="ARBA" id="ARBA00022801"/>
    </source>
</evidence>
<feature type="compositionally biased region" description="Basic residues" evidence="6">
    <location>
        <begin position="10"/>
        <end position="22"/>
    </location>
</feature>
<evidence type="ECO:0000256" key="2">
    <source>
        <dbReference type="ARBA" id="ARBA00012247"/>
    </source>
</evidence>
<organism evidence="7">
    <name type="scientific">Oikopleura dioica</name>
    <name type="common">Tunicate</name>
    <dbReference type="NCBI Taxonomy" id="34765"/>
    <lineage>
        <taxon>Eukaryota</taxon>
        <taxon>Metazoa</taxon>
        <taxon>Chordata</taxon>
        <taxon>Tunicata</taxon>
        <taxon>Appendicularia</taxon>
        <taxon>Copelata</taxon>
        <taxon>Oikopleuridae</taxon>
        <taxon>Oikopleura</taxon>
    </lineage>
</organism>
<comment type="similarity">
    <text evidence="1">Belongs to the glycerophosphoryl diester phosphodiesterase family.</text>
</comment>
<dbReference type="Proteomes" id="UP000011014">
    <property type="component" value="Unassembled WGS sequence"/>
</dbReference>
<evidence type="ECO:0000256" key="3">
    <source>
        <dbReference type="ARBA" id="ARBA00022798"/>
    </source>
</evidence>
<evidence type="ECO:0000256" key="5">
    <source>
        <dbReference type="ARBA" id="ARBA00047512"/>
    </source>
</evidence>
<dbReference type="PANTHER" id="PTHR43620">
    <property type="entry name" value="GLYCEROPHOSPHORYL DIESTER PHOSPHODIESTERASE"/>
    <property type="match status" value="1"/>
</dbReference>
<keyword evidence="4" id="KW-0378">Hydrolase</keyword>
<dbReference type="PANTHER" id="PTHR43620:SF7">
    <property type="entry name" value="GLYCEROPHOSPHODIESTER PHOSPHODIESTERASE GDPD5-RELATED"/>
    <property type="match status" value="1"/>
</dbReference>
<protein>
    <recommendedName>
        <fullName evidence="2">glycerophosphodiester phosphodiesterase</fullName>
        <ecNumber evidence="2">3.1.4.46</ecNumber>
    </recommendedName>
</protein>
<evidence type="ECO:0000256" key="6">
    <source>
        <dbReference type="SAM" id="MobiDB-lite"/>
    </source>
</evidence>
<dbReference type="InterPro" id="IPR017946">
    <property type="entry name" value="PLC-like_Pdiesterase_TIM-brl"/>
</dbReference>
<sequence length="120" mass="14237">MESKETRVQRVNRRQQRKRQRRSSKDHDFDLDDESFSRIVDQNEKSGGRASRKMKRKKFNLKVHSWVSRNEGDFLLWDYGLDAYAEYEDLIEAGVDGLFTDFPASLANYLSLRRENTCLL</sequence>
<dbReference type="AlphaFoldDB" id="E4Y5F6"/>
<dbReference type="GO" id="GO:0008889">
    <property type="term" value="F:glycerophosphodiester phosphodiesterase activity"/>
    <property type="evidence" value="ECO:0007669"/>
    <property type="project" value="UniProtKB-EC"/>
</dbReference>
<accession>E4Y5F6</accession>
<proteinExistence type="inferred from homology"/>
<name>E4Y5F6_OIKDI</name>
<dbReference type="EMBL" id="FN654286">
    <property type="protein sequence ID" value="CBY30840.1"/>
    <property type="molecule type" value="Genomic_DNA"/>
</dbReference>
<comment type="catalytic activity">
    <reaction evidence="5">
        <text>a sn-glycero-3-phosphodiester + H2O = an alcohol + sn-glycerol 3-phosphate + H(+)</text>
        <dbReference type="Rhea" id="RHEA:12969"/>
        <dbReference type="ChEBI" id="CHEBI:15377"/>
        <dbReference type="ChEBI" id="CHEBI:15378"/>
        <dbReference type="ChEBI" id="CHEBI:30879"/>
        <dbReference type="ChEBI" id="CHEBI:57597"/>
        <dbReference type="ChEBI" id="CHEBI:83408"/>
        <dbReference type="EC" id="3.1.4.46"/>
    </reaction>
</comment>
<dbReference type="GO" id="GO:0006629">
    <property type="term" value="P:lipid metabolic process"/>
    <property type="evidence" value="ECO:0007669"/>
    <property type="project" value="InterPro"/>
</dbReference>
<dbReference type="GO" id="GO:0006071">
    <property type="term" value="P:glycerol metabolic process"/>
    <property type="evidence" value="ECO:0007669"/>
    <property type="project" value="UniProtKB-KW"/>
</dbReference>
<evidence type="ECO:0000256" key="1">
    <source>
        <dbReference type="ARBA" id="ARBA00007277"/>
    </source>
</evidence>
<reference evidence="7" key="1">
    <citation type="journal article" date="2010" name="Science">
        <title>Plasticity of animal genome architecture unmasked by rapid evolution of a pelagic tunicate.</title>
        <authorList>
            <person name="Denoeud F."/>
            <person name="Henriet S."/>
            <person name="Mungpakdee S."/>
            <person name="Aury J.M."/>
            <person name="Da Silva C."/>
            <person name="Brinkmann H."/>
            <person name="Mikhaleva J."/>
            <person name="Olsen L.C."/>
            <person name="Jubin C."/>
            <person name="Canestro C."/>
            <person name="Bouquet J.M."/>
            <person name="Danks G."/>
            <person name="Poulain J."/>
            <person name="Campsteijn C."/>
            <person name="Adamski M."/>
            <person name="Cross I."/>
            <person name="Yadetie F."/>
            <person name="Muffato M."/>
            <person name="Louis A."/>
            <person name="Butcher S."/>
            <person name="Tsagkogeorga G."/>
            <person name="Konrad A."/>
            <person name="Singh S."/>
            <person name="Jensen M.F."/>
            <person name="Cong E.H."/>
            <person name="Eikeseth-Otteraa H."/>
            <person name="Noel B."/>
            <person name="Anthouard V."/>
            <person name="Porcel B.M."/>
            <person name="Kachouri-Lafond R."/>
            <person name="Nishino A."/>
            <person name="Ugolini M."/>
            <person name="Chourrout P."/>
            <person name="Nishida H."/>
            <person name="Aasland R."/>
            <person name="Huzurbazar S."/>
            <person name="Westhof E."/>
            <person name="Delsuc F."/>
            <person name="Lehrach H."/>
            <person name="Reinhardt R."/>
            <person name="Weissenbach J."/>
            <person name="Roy S.W."/>
            <person name="Artiguenave F."/>
            <person name="Postlethwait J.H."/>
            <person name="Manak J.R."/>
            <person name="Thompson E.M."/>
            <person name="Jaillon O."/>
            <person name="Du Pasquier L."/>
            <person name="Boudinot P."/>
            <person name="Liberles D.A."/>
            <person name="Volff J.N."/>
            <person name="Philippe H."/>
            <person name="Lenhard B."/>
            <person name="Roest Crollius H."/>
            <person name="Wincker P."/>
            <person name="Chourrout D."/>
        </authorList>
    </citation>
    <scope>NUCLEOTIDE SEQUENCE [LARGE SCALE GENOMIC DNA]</scope>
</reference>
<dbReference type="Gene3D" id="3.20.20.190">
    <property type="entry name" value="Phosphatidylinositol (PI) phosphodiesterase"/>
    <property type="match status" value="1"/>
</dbReference>
<keyword evidence="3" id="KW-0319">Glycerol metabolism</keyword>
<evidence type="ECO:0000313" key="7">
    <source>
        <dbReference type="EMBL" id="CBY30840.1"/>
    </source>
</evidence>